<proteinExistence type="inferred from homology"/>
<gene>
    <name evidence="9" type="ORF">SAMN05192581_107712</name>
    <name evidence="10" type="ORF">SAMN05192582_11434</name>
</gene>
<dbReference type="Gene3D" id="1.10.1740.10">
    <property type="match status" value="1"/>
</dbReference>
<dbReference type="InterPro" id="IPR039425">
    <property type="entry name" value="RNA_pol_sigma-70-like"/>
</dbReference>
<dbReference type="InterPro" id="IPR013325">
    <property type="entry name" value="RNA_pol_sigma_r2"/>
</dbReference>
<dbReference type="SUPFAM" id="SSF88659">
    <property type="entry name" value="Sigma3 and sigma4 domains of RNA polymerase sigma factors"/>
    <property type="match status" value="1"/>
</dbReference>
<evidence type="ECO:0000313" key="12">
    <source>
        <dbReference type="Proteomes" id="UP000183670"/>
    </source>
</evidence>
<organism evidence="10 11">
    <name type="scientific">Bacteroides ovatus</name>
    <dbReference type="NCBI Taxonomy" id="28116"/>
    <lineage>
        <taxon>Bacteria</taxon>
        <taxon>Pseudomonadati</taxon>
        <taxon>Bacteroidota</taxon>
        <taxon>Bacteroidia</taxon>
        <taxon>Bacteroidales</taxon>
        <taxon>Bacteroidaceae</taxon>
        <taxon>Bacteroides</taxon>
    </lineage>
</organism>
<dbReference type="PROSITE" id="PS01063">
    <property type="entry name" value="SIGMA70_ECF"/>
    <property type="match status" value="1"/>
</dbReference>
<evidence type="ECO:0000256" key="5">
    <source>
        <dbReference type="ARBA" id="ARBA00023163"/>
    </source>
</evidence>
<evidence type="ECO:0000313" key="11">
    <source>
        <dbReference type="Proteomes" id="UP000181870"/>
    </source>
</evidence>
<sequence>MSQLNDISLVAQVVVFKNTRAFDQLVKEYQAPIRRFFLNLTCGDSELSDDLAQDTFIKAYTNIASFRNLSSFSTWLYRIAYNVFYDYIRSRKETADLDTREIDAINSTEQENIGQKMDVYQSLKMLKEVERTCITLFYMEDISIDKIAGIIGVPSGTVKSHLSRGKEKLATYLKQNGYDRNRQ</sequence>
<dbReference type="InterPro" id="IPR007627">
    <property type="entry name" value="RNA_pol_sigma70_r2"/>
</dbReference>
<name>A0A1G8RM92_BACOV</name>
<comment type="similarity">
    <text evidence="1 6">Belongs to the sigma-70 factor family. ECF subfamily.</text>
</comment>
<protein>
    <recommendedName>
        <fullName evidence="6">RNA polymerase sigma factor</fullName>
    </recommendedName>
</protein>
<feature type="domain" description="RNA polymerase sigma factor 70 region 4 type 2" evidence="8">
    <location>
        <begin position="118"/>
        <end position="169"/>
    </location>
</feature>
<dbReference type="InterPro" id="IPR014284">
    <property type="entry name" value="RNA_pol_sigma-70_dom"/>
</dbReference>
<evidence type="ECO:0000256" key="6">
    <source>
        <dbReference type="RuleBase" id="RU000716"/>
    </source>
</evidence>
<evidence type="ECO:0000259" key="8">
    <source>
        <dbReference type="Pfam" id="PF08281"/>
    </source>
</evidence>
<dbReference type="RefSeq" id="WP_074560201.1">
    <property type="nucleotide sequence ID" value="NZ_FMYE01000077.1"/>
</dbReference>
<keyword evidence="5 6" id="KW-0804">Transcription</keyword>
<dbReference type="Pfam" id="PF08281">
    <property type="entry name" value="Sigma70_r4_2"/>
    <property type="match status" value="1"/>
</dbReference>
<dbReference type="EMBL" id="FMYE01000077">
    <property type="protein sequence ID" value="SDB79422.1"/>
    <property type="molecule type" value="Genomic_DNA"/>
</dbReference>
<keyword evidence="2 6" id="KW-0805">Transcription regulation</keyword>
<evidence type="ECO:0000256" key="3">
    <source>
        <dbReference type="ARBA" id="ARBA00023082"/>
    </source>
</evidence>
<evidence type="ECO:0000313" key="9">
    <source>
        <dbReference type="EMBL" id="SDB79422.1"/>
    </source>
</evidence>
<dbReference type="PANTHER" id="PTHR43133:SF51">
    <property type="entry name" value="RNA POLYMERASE SIGMA FACTOR"/>
    <property type="match status" value="1"/>
</dbReference>
<feature type="domain" description="RNA polymerase sigma-70 region 2" evidence="7">
    <location>
        <begin position="25"/>
        <end position="92"/>
    </location>
</feature>
<dbReference type="Gene3D" id="1.10.10.10">
    <property type="entry name" value="Winged helix-like DNA-binding domain superfamily/Winged helix DNA-binding domain"/>
    <property type="match status" value="1"/>
</dbReference>
<dbReference type="NCBIfam" id="TIGR02937">
    <property type="entry name" value="sigma70-ECF"/>
    <property type="match status" value="1"/>
</dbReference>
<evidence type="ECO:0000256" key="4">
    <source>
        <dbReference type="ARBA" id="ARBA00023125"/>
    </source>
</evidence>
<dbReference type="SUPFAM" id="SSF88946">
    <property type="entry name" value="Sigma2 domain of RNA polymerase sigma factors"/>
    <property type="match status" value="1"/>
</dbReference>
<keyword evidence="3 6" id="KW-0731">Sigma factor</keyword>
<dbReference type="Proteomes" id="UP000183670">
    <property type="component" value="Unassembled WGS sequence"/>
</dbReference>
<dbReference type="Pfam" id="PF04542">
    <property type="entry name" value="Sigma70_r2"/>
    <property type="match status" value="1"/>
</dbReference>
<dbReference type="GO" id="GO:0016987">
    <property type="term" value="F:sigma factor activity"/>
    <property type="evidence" value="ECO:0007669"/>
    <property type="project" value="UniProtKB-KW"/>
</dbReference>
<dbReference type="GO" id="GO:0003677">
    <property type="term" value="F:DNA binding"/>
    <property type="evidence" value="ECO:0007669"/>
    <property type="project" value="UniProtKB-KW"/>
</dbReference>
<accession>A0A1G8RM92</accession>
<reference evidence="11 12" key="1">
    <citation type="submission" date="2016-10" db="EMBL/GenBank/DDBJ databases">
        <authorList>
            <person name="de Groot N.N."/>
        </authorList>
    </citation>
    <scope>NUCLEOTIDE SEQUENCE [LARGE SCALE GENOMIC DNA]</scope>
    <source>
        <strain evidence="9 12">NLAE-zl-C500</strain>
        <strain evidence="10 11">NLAE-zl-C57</strain>
    </source>
</reference>
<keyword evidence="4 6" id="KW-0238">DNA-binding</keyword>
<evidence type="ECO:0000256" key="2">
    <source>
        <dbReference type="ARBA" id="ARBA00023015"/>
    </source>
</evidence>
<dbReference type="InterPro" id="IPR036388">
    <property type="entry name" value="WH-like_DNA-bd_sf"/>
</dbReference>
<dbReference type="InterPro" id="IPR013249">
    <property type="entry name" value="RNA_pol_sigma70_r4_t2"/>
</dbReference>
<dbReference type="AlphaFoldDB" id="A0A1G8RM92"/>
<dbReference type="Proteomes" id="UP000181870">
    <property type="component" value="Unassembled WGS sequence"/>
</dbReference>
<dbReference type="GO" id="GO:0006352">
    <property type="term" value="P:DNA-templated transcription initiation"/>
    <property type="evidence" value="ECO:0007669"/>
    <property type="project" value="InterPro"/>
</dbReference>
<dbReference type="InterPro" id="IPR000838">
    <property type="entry name" value="RNA_pol_sigma70_ECF_CS"/>
</dbReference>
<dbReference type="InterPro" id="IPR013324">
    <property type="entry name" value="RNA_pol_sigma_r3/r4-like"/>
</dbReference>
<evidence type="ECO:0000256" key="1">
    <source>
        <dbReference type="ARBA" id="ARBA00010641"/>
    </source>
</evidence>
<dbReference type="EMBL" id="FNDO01000143">
    <property type="protein sequence ID" value="SDJ17615.1"/>
    <property type="molecule type" value="Genomic_DNA"/>
</dbReference>
<evidence type="ECO:0000313" key="10">
    <source>
        <dbReference type="EMBL" id="SDJ17615.1"/>
    </source>
</evidence>
<evidence type="ECO:0000259" key="7">
    <source>
        <dbReference type="Pfam" id="PF04542"/>
    </source>
</evidence>
<dbReference type="PANTHER" id="PTHR43133">
    <property type="entry name" value="RNA POLYMERASE ECF-TYPE SIGMA FACTO"/>
    <property type="match status" value="1"/>
</dbReference>